<evidence type="ECO:0000256" key="10">
    <source>
        <dbReference type="RuleBase" id="RU000304"/>
    </source>
</evidence>
<dbReference type="Proteomes" id="UP000250043">
    <property type="component" value="Unassembled WGS sequence"/>
</dbReference>
<evidence type="ECO:0000313" key="14">
    <source>
        <dbReference type="Proteomes" id="UP000250043"/>
    </source>
</evidence>
<keyword evidence="14" id="KW-1185">Reference proteome</keyword>
<dbReference type="GO" id="GO:0005524">
    <property type="term" value="F:ATP binding"/>
    <property type="evidence" value="ECO:0007669"/>
    <property type="project" value="UniProtKB-UniRule"/>
</dbReference>
<reference evidence="13 14" key="1">
    <citation type="submission" date="2016-07" db="EMBL/GenBank/DDBJ databases">
        <title>Draft genome of the white-rot fungus Obba rivulosa 3A-2.</title>
        <authorList>
            <consortium name="DOE Joint Genome Institute"/>
            <person name="Miettinen O."/>
            <person name="Riley R."/>
            <person name="Acob R."/>
            <person name="Barry K."/>
            <person name="Cullen D."/>
            <person name="De Vries R."/>
            <person name="Hainaut M."/>
            <person name="Hatakka A."/>
            <person name="Henrissat B."/>
            <person name="Hilden K."/>
            <person name="Kuo R."/>
            <person name="Labutti K."/>
            <person name="Lipzen A."/>
            <person name="Makela M.R."/>
            <person name="Sandor L."/>
            <person name="Spatafora J.W."/>
            <person name="Grigoriev I.V."/>
            <person name="Hibbett D.S."/>
        </authorList>
    </citation>
    <scope>NUCLEOTIDE SEQUENCE [LARGE SCALE GENOMIC DNA]</scope>
    <source>
        <strain evidence="13 14">3A-2</strain>
    </source>
</reference>
<evidence type="ECO:0000256" key="4">
    <source>
        <dbReference type="ARBA" id="ARBA00022741"/>
    </source>
</evidence>
<keyword evidence="2 10" id="KW-0723">Serine/threonine-protein kinase</keyword>
<dbReference type="SUPFAM" id="SSF56112">
    <property type="entry name" value="Protein kinase-like (PK-like)"/>
    <property type="match status" value="1"/>
</dbReference>
<evidence type="ECO:0000313" key="13">
    <source>
        <dbReference type="EMBL" id="OCH85920.1"/>
    </source>
</evidence>
<evidence type="ECO:0000256" key="2">
    <source>
        <dbReference type="ARBA" id="ARBA00022527"/>
    </source>
</evidence>
<dbReference type="InterPro" id="IPR011009">
    <property type="entry name" value="Kinase-like_dom_sf"/>
</dbReference>
<dbReference type="Gene3D" id="1.10.510.10">
    <property type="entry name" value="Transferase(Phosphotransferase) domain 1"/>
    <property type="match status" value="1"/>
</dbReference>
<protein>
    <recommendedName>
        <fullName evidence="1">non-specific serine/threonine protein kinase</fullName>
        <ecNumber evidence="1">2.7.11.1</ecNumber>
    </recommendedName>
</protein>
<keyword evidence="6 9" id="KW-0067">ATP-binding</keyword>
<dbReference type="SMART" id="SM00220">
    <property type="entry name" value="S_TKc"/>
    <property type="match status" value="1"/>
</dbReference>
<dbReference type="GO" id="GO:0007095">
    <property type="term" value="P:mitotic G2 DNA damage checkpoint signaling"/>
    <property type="evidence" value="ECO:0007669"/>
    <property type="project" value="TreeGrafter"/>
</dbReference>
<feature type="region of interest" description="Disordered" evidence="11">
    <location>
        <begin position="301"/>
        <end position="334"/>
    </location>
</feature>
<evidence type="ECO:0000256" key="8">
    <source>
        <dbReference type="ARBA" id="ARBA00048679"/>
    </source>
</evidence>
<dbReference type="PANTHER" id="PTHR43895:SF32">
    <property type="entry name" value="SERINE_THREONINE-PROTEIN KINASE CHK1"/>
    <property type="match status" value="1"/>
</dbReference>
<dbReference type="AlphaFoldDB" id="A0A8E2AV43"/>
<dbReference type="GO" id="GO:0035861">
    <property type="term" value="C:site of double-strand break"/>
    <property type="evidence" value="ECO:0007669"/>
    <property type="project" value="TreeGrafter"/>
</dbReference>
<dbReference type="InterPro" id="IPR008271">
    <property type="entry name" value="Ser/Thr_kinase_AS"/>
</dbReference>
<evidence type="ECO:0000256" key="3">
    <source>
        <dbReference type="ARBA" id="ARBA00022679"/>
    </source>
</evidence>
<accession>A0A8E2AV43</accession>
<feature type="domain" description="Protein kinase" evidence="12">
    <location>
        <begin position="21"/>
        <end position="291"/>
    </location>
</feature>
<dbReference type="GO" id="GO:0005737">
    <property type="term" value="C:cytoplasm"/>
    <property type="evidence" value="ECO:0007669"/>
    <property type="project" value="TreeGrafter"/>
</dbReference>
<proteinExistence type="inferred from homology"/>
<keyword evidence="4 9" id="KW-0547">Nucleotide-binding</keyword>
<comment type="catalytic activity">
    <reaction evidence="7">
        <text>L-threonyl-[protein] + ATP = O-phospho-L-threonyl-[protein] + ADP + H(+)</text>
        <dbReference type="Rhea" id="RHEA:46608"/>
        <dbReference type="Rhea" id="RHEA-COMP:11060"/>
        <dbReference type="Rhea" id="RHEA-COMP:11605"/>
        <dbReference type="ChEBI" id="CHEBI:15378"/>
        <dbReference type="ChEBI" id="CHEBI:30013"/>
        <dbReference type="ChEBI" id="CHEBI:30616"/>
        <dbReference type="ChEBI" id="CHEBI:61977"/>
        <dbReference type="ChEBI" id="CHEBI:456216"/>
        <dbReference type="EC" id="2.7.11.1"/>
    </reaction>
</comment>
<gene>
    <name evidence="13" type="ORF">OBBRIDRAFT_807165</name>
</gene>
<comment type="catalytic activity">
    <reaction evidence="8">
        <text>L-seryl-[protein] + ATP = O-phospho-L-seryl-[protein] + ADP + H(+)</text>
        <dbReference type="Rhea" id="RHEA:17989"/>
        <dbReference type="Rhea" id="RHEA-COMP:9863"/>
        <dbReference type="Rhea" id="RHEA-COMP:11604"/>
        <dbReference type="ChEBI" id="CHEBI:15378"/>
        <dbReference type="ChEBI" id="CHEBI:29999"/>
        <dbReference type="ChEBI" id="CHEBI:30616"/>
        <dbReference type="ChEBI" id="CHEBI:83421"/>
        <dbReference type="ChEBI" id="CHEBI:456216"/>
        <dbReference type="EC" id="2.7.11.1"/>
    </reaction>
</comment>
<dbReference type="Pfam" id="PF00069">
    <property type="entry name" value="Pkinase"/>
    <property type="match status" value="1"/>
</dbReference>
<evidence type="ECO:0000256" key="1">
    <source>
        <dbReference type="ARBA" id="ARBA00012513"/>
    </source>
</evidence>
<dbReference type="EC" id="2.7.11.1" evidence="1"/>
<sequence length="428" mass="47427">MASSMMPNFLGYTMELNGRLYKLEQVLGEGAYGVVYRARDCASPVDAPEYRAVKIVRKDIPGRPGTYELLQREIALHSAVSDHPNVVTLHATAECDDYVAFLLDYCPGGDLYTQIADNRIFEGNDELIKKVFVQVLDAVDHCHERGVFHRDLKPENVLCDKDGSHIYLADFGLATDEKFSINHGCGTAFYISPECIGKRYGYSPYWTRGSDTWSLAVILCTMISDCYPWNKPSMEDPAFQQYTEDPFFFYRDFPISPAVAAIFDRAFDPNPLARLSIPELREAVLNIDTFFKKGVRDERVEEAQSAPVQPSEQPCADSEESSLAHESTGMEEVDLGNVDAETAAPTELAMPELSDCASGSCTTSSIDELATPNWDVANVDDTCASGIDPTALVEVLLTLPMCQKQTYRKTPRLPALPSFEALDMAGIL</sequence>
<dbReference type="InterPro" id="IPR017441">
    <property type="entry name" value="Protein_kinase_ATP_BS"/>
</dbReference>
<evidence type="ECO:0000256" key="7">
    <source>
        <dbReference type="ARBA" id="ARBA00047899"/>
    </source>
</evidence>
<name>A0A8E2AV43_9APHY</name>
<evidence type="ECO:0000256" key="9">
    <source>
        <dbReference type="PROSITE-ProRule" id="PRU10141"/>
    </source>
</evidence>
<dbReference type="GO" id="GO:0005634">
    <property type="term" value="C:nucleus"/>
    <property type="evidence" value="ECO:0007669"/>
    <property type="project" value="TreeGrafter"/>
</dbReference>
<organism evidence="13 14">
    <name type="scientific">Obba rivulosa</name>
    <dbReference type="NCBI Taxonomy" id="1052685"/>
    <lineage>
        <taxon>Eukaryota</taxon>
        <taxon>Fungi</taxon>
        <taxon>Dikarya</taxon>
        <taxon>Basidiomycota</taxon>
        <taxon>Agaricomycotina</taxon>
        <taxon>Agaricomycetes</taxon>
        <taxon>Polyporales</taxon>
        <taxon>Gelatoporiaceae</taxon>
        <taxon>Obba</taxon>
    </lineage>
</organism>
<dbReference type="EMBL" id="KV722555">
    <property type="protein sequence ID" value="OCH85920.1"/>
    <property type="molecule type" value="Genomic_DNA"/>
</dbReference>
<evidence type="ECO:0000259" key="12">
    <source>
        <dbReference type="PROSITE" id="PS50011"/>
    </source>
</evidence>
<dbReference type="InterPro" id="IPR000719">
    <property type="entry name" value="Prot_kinase_dom"/>
</dbReference>
<evidence type="ECO:0000256" key="6">
    <source>
        <dbReference type="ARBA" id="ARBA00022840"/>
    </source>
</evidence>
<dbReference type="GO" id="GO:0004674">
    <property type="term" value="F:protein serine/threonine kinase activity"/>
    <property type="evidence" value="ECO:0007669"/>
    <property type="project" value="UniProtKB-KW"/>
</dbReference>
<dbReference type="PROSITE" id="PS50011">
    <property type="entry name" value="PROTEIN_KINASE_DOM"/>
    <property type="match status" value="1"/>
</dbReference>
<dbReference type="OrthoDB" id="541276at2759"/>
<dbReference type="PROSITE" id="PS00107">
    <property type="entry name" value="PROTEIN_KINASE_ATP"/>
    <property type="match status" value="1"/>
</dbReference>
<evidence type="ECO:0000256" key="5">
    <source>
        <dbReference type="ARBA" id="ARBA00022777"/>
    </source>
</evidence>
<feature type="binding site" evidence="9">
    <location>
        <position position="58"/>
    </location>
    <ligand>
        <name>ATP</name>
        <dbReference type="ChEBI" id="CHEBI:30616"/>
    </ligand>
</feature>
<comment type="similarity">
    <text evidence="10">Belongs to the protein kinase superfamily.</text>
</comment>
<dbReference type="PANTHER" id="PTHR43895">
    <property type="entry name" value="CALCIUM/CALMODULIN-DEPENDENT PROTEIN KINASE KINASE-RELATED"/>
    <property type="match status" value="1"/>
</dbReference>
<dbReference type="PROSITE" id="PS00108">
    <property type="entry name" value="PROTEIN_KINASE_ST"/>
    <property type="match status" value="1"/>
</dbReference>
<keyword evidence="5 13" id="KW-0418">Kinase</keyword>
<keyword evidence="3" id="KW-0808">Transferase</keyword>
<evidence type="ECO:0000256" key="11">
    <source>
        <dbReference type="SAM" id="MobiDB-lite"/>
    </source>
</evidence>